<dbReference type="InterPro" id="IPR003593">
    <property type="entry name" value="AAA+_ATPase"/>
</dbReference>
<evidence type="ECO:0000256" key="3">
    <source>
        <dbReference type="ARBA" id="ARBA00022692"/>
    </source>
</evidence>
<dbReference type="InterPro" id="IPR036640">
    <property type="entry name" value="ABC1_TM_sf"/>
</dbReference>
<dbReference type="InterPro" id="IPR003439">
    <property type="entry name" value="ABC_transporter-like_ATP-bd"/>
</dbReference>
<reference evidence="11 12" key="1">
    <citation type="submission" date="2020-09" db="EMBL/GenBank/DDBJ databases">
        <title>De no assembly of potato wild relative species, Solanum commersonii.</title>
        <authorList>
            <person name="Cho K."/>
        </authorList>
    </citation>
    <scope>NUCLEOTIDE SEQUENCE [LARGE SCALE GENOMIC DNA]</scope>
    <source>
        <strain evidence="11">LZ3.2</strain>
        <tissue evidence="11">Leaf</tissue>
    </source>
</reference>
<evidence type="ECO:0000256" key="2">
    <source>
        <dbReference type="ARBA" id="ARBA00012191"/>
    </source>
</evidence>
<dbReference type="Pfam" id="PF00005">
    <property type="entry name" value="ABC_tran"/>
    <property type="match status" value="1"/>
</dbReference>
<dbReference type="GO" id="GO:0008559">
    <property type="term" value="F:ABC-type xenobiotic transporter activity"/>
    <property type="evidence" value="ECO:0007669"/>
    <property type="project" value="UniProtKB-EC"/>
</dbReference>
<dbReference type="GO" id="GO:0005524">
    <property type="term" value="F:ATP binding"/>
    <property type="evidence" value="ECO:0007669"/>
    <property type="project" value="UniProtKB-KW"/>
</dbReference>
<dbReference type="GO" id="GO:0016887">
    <property type="term" value="F:ATP hydrolysis activity"/>
    <property type="evidence" value="ECO:0007669"/>
    <property type="project" value="InterPro"/>
</dbReference>
<evidence type="ECO:0000256" key="7">
    <source>
        <dbReference type="ARBA" id="ARBA00023136"/>
    </source>
</evidence>
<feature type="domain" description="ABC transporter" evidence="10">
    <location>
        <begin position="134"/>
        <end position="333"/>
    </location>
</feature>
<dbReference type="SUPFAM" id="SSF90123">
    <property type="entry name" value="ABC transporter transmembrane region"/>
    <property type="match status" value="1"/>
</dbReference>
<dbReference type="InterPro" id="IPR050173">
    <property type="entry name" value="ABC_transporter_C-like"/>
</dbReference>
<evidence type="ECO:0000256" key="5">
    <source>
        <dbReference type="ARBA" id="ARBA00022840"/>
    </source>
</evidence>
<keyword evidence="7 9" id="KW-0472">Membrane</keyword>
<evidence type="ECO:0000256" key="1">
    <source>
        <dbReference type="ARBA" id="ARBA00009726"/>
    </source>
</evidence>
<sequence length="341" mass="38522">MTIRAFGQESRFFFKNLEFIDKNARLIFHTFSVTEWLILCVEIICAIIMSFWMLDMTLFHRGSSVSGLTGMAFSYGLSLNAILILCVQWQCTIANSIISIERLEQYMRIPTEESQLVQTNHPPPGWPKHGKVEIRDLKVRYRTNTPLVLQGISCTFEGGQKIGVVGRTGSGKTTLISALFRIVEPSDGKIIIDECDISTIRLHDLRSRIGIIPQDLTLFTGSVRYNLDPLSEYSDDQIWKVLDKCQLREAVQEKEGGLDSSATASIDNATDAILQRAIRLQFANCTVITVAHRIPTVMDNTKVLAISDGKFVEFDEPKKQINKENSLFGMLVKEYWACTEK</sequence>
<dbReference type="FunFam" id="3.40.50.300:FF:003838">
    <property type="entry name" value="ATP-dependent bile acid permease, putative"/>
    <property type="match status" value="1"/>
</dbReference>
<keyword evidence="12" id="KW-1185">Reference proteome</keyword>
<evidence type="ECO:0000256" key="8">
    <source>
        <dbReference type="ARBA" id="ARBA00034018"/>
    </source>
</evidence>
<comment type="caution">
    <text evidence="11">The sequence shown here is derived from an EMBL/GenBank/DDBJ whole genome shotgun (WGS) entry which is preliminary data.</text>
</comment>
<gene>
    <name evidence="11" type="ORF">H5410_057441</name>
</gene>
<evidence type="ECO:0000256" key="4">
    <source>
        <dbReference type="ARBA" id="ARBA00022741"/>
    </source>
</evidence>
<evidence type="ECO:0000313" key="12">
    <source>
        <dbReference type="Proteomes" id="UP000824120"/>
    </source>
</evidence>
<dbReference type="InterPro" id="IPR027417">
    <property type="entry name" value="P-loop_NTPase"/>
</dbReference>
<dbReference type="PANTHER" id="PTHR24223">
    <property type="entry name" value="ATP-BINDING CASSETTE SUB-FAMILY C"/>
    <property type="match status" value="1"/>
</dbReference>
<protein>
    <recommendedName>
        <fullName evidence="2">ABC-type xenobiotic transporter</fullName>
        <ecNumber evidence="2">7.6.2.2</ecNumber>
    </recommendedName>
</protein>
<feature type="transmembrane region" description="Helical" evidence="9">
    <location>
        <begin position="66"/>
        <end position="90"/>
    </location>
</feature>
<dbReference type="CDD" id="cd03244">
    <property type="entry name" value="ABCC_MRP_domain2"/>
    <property type="match status" value="1"/>
</dbReference>
<dbReference type="SMART" id="SM00382">
    <property type="entry name" value="AAA"/>
    <property type="match status" value="1"/>
</dbReference>
<comment type="similarity">
    <text evidence="1">Belongs to the ABC transporter superfamily. ABCC family. Conjugate transporter (TC 3.A.1.208) subfamily.</text>
</comment>
<keyword evidence="5" id="KW-0067">ATP-binding</keyword>
<dbReference type="PROSITE" id="PS50893">
    <property type="entry name" value="ABC_TRANSPORTER_2"/>
    <property type="match status" value="1"/>
</dbReference>
<dbReference type="Proteomes" id="UP000824120">
    <property type="component" value="Chromosome 11"/>
</dbReference>
<dbReference type="Gene3D" id="1.20.1560.10">
    <property type="entry name" value="ABC transporter type 1, transmembrane domain"/>
    <property type="match status" value="1"/>
</dbReference>
<keyword evidence="4" id="KW-0547">Nucleotide-binding</keyword>
<dbReference type="PANTHER" id="PTHR24223:SF263">
    <property type="entry name" value="ABC-TYPE XENOBIOTIC TRANSPORTER"/>
    <property type="match status" value="1"/>
</dbReference>
<dbReference type="EMBL" id="JACXVP010000011">
    <property type="protein sequence ID" value="KAG5577307.1"/>
    <property type="molecule type" value="Genomic_DNA"/>
</dbReference>
<dbReference type="SUPFAM" id="SSF52540">
    <property type="entry name" value="P-loop containing nucleoside triphosphate hydrolases"/>
    <property type="match status" value="1"/>
</dbReference>
<keyword evidence="3 9" id="KW-0812">Transmembrane</keyword>
<dbReference type="AlphaFoldDB" id="A0A9J5WMX3"/>
<accession>A0A9J5WMX3</accession>
<proteinExistence type="inferred from homology"/>
<dbReference type="OrthoDB" id="6500128at2759"/>
<organism evidence="11 12">
    <name type="scientific">Solanum commersonii</name>
    <name type="common">Commerson's wild potato</name>
    <name type="synonym">Commerson's nightshade</name>
    <dbReference type="NCBI Taxonomy" id="4109"/>
    <lineage>
        <taxon>Eukaryota</taxon>
        <taxon>Viridiplantae</taxon>
        <taxon>Streptophyta</taxon>
        <taxon>Embryophyta</taxon>
        <taxon>Tracheophyta</taxon>
        <taxon>Spermatophyta</taxon>
        <taxon>Magnoliopsida</taxon>
        <taxon>eudicotyledons</taxon>
        <taxon>Gunneridae</taxon>
        <taxon>Pentapetalae</taxon>
        <taxon>asterids</taxon>
        <taxon>lamiids</taxon>
        <taxon>Solanales</taxon>
        <taxon>Solanaceae</taxon>
        <taxon>Solanoideae</taxon>
        <taxon>Solaneae</taxon>
        <taxon>Solanum</taxon>
    </lineage>
</organism>
<evidence type="ECO:0000256" key="6">
    <source>
        <dbReference type="ARBA" id="ARBA00022989"/>
    </source>
</evidence>
<feature type="transmembrane region" description="Helical" evidence="9">
    <location>
        <begin position="36"/>
        <end position="54"/>
    </location>
</feature>
<comment type="catalytic activity">
    <reaction evidence="8">
        <text>ATP + H2O + xenobioticSide 1 = ADP + phosphate + xenobioticSide 2.</text>
        <dbReference type="EC" id="7.6.2.2"/>
    </reaction>
</comment>
<evidence type="ECO:0000259" key="10">
    <source>
        <dbReference type="PROSITE" id="PS50893"/>
    </source>
</evidence>
<keyword evidence="6 9" id="KW-1133">Transmembrane helix</keyword>
<evidence type="ECO:0000256" key="9">
    <source>
        <dbReference type="SAM" id="Phobius"/>
    </source>
</evidence>
<dbReference type="EC" id="7.6.2.2" evidence="2"/>
<dbReference type="Gene3D" id="3.40.50.300">
    <property type="entry name" value="P-loop containing nucleotide triphosphate hydrolases"/>
    <property type="match status" value="2"/>
</dbReference>
<dbReference type="GO" id="GO:0016020">
    <property type="term" value="C:membrane"/>
    <property type="evidence" value="ECO:0007669"/>
    <property type="project" value="InterPro"/>
</dbReference>
<evidence type="ECO:0000313" key="11">
    <source>
        <dbReference type="EMBL" id="KAG5577307.1"/>
    </source>
</evidence>
<name>A0A9J5WMX3_SOLCO</name>